<comment type="caution">
    <text evidence="6">The sequence shown here is derived from an EMBL/GenBank/DDBJ whole genome shotgun (WGS) entry which is preliminary data.</text>
</comment>
<gene>
    <name evidence="6" type="ORF">S03H2_60177</name>
</gene>
<dbReference type="InterPro" id="IPR016064">
    <property type="entry name" value="NAD/diacylglycerol_kinase_sf"/>
</dbReference>
<dbReference type="PROSITE" id="PS50146">
    <property type="entry name" value="DAGK"/>
    <property type="match status" value="1"/>
</dbReference>
<keyword evidence="4" id="KW-0067">ATP-binding</keyword>
<dbReference type="Gene3D" id="3.40.50.10330">
    <property type="entry name" value="Probable inorganic polyphosphate/atp-NAD kinase, domain 1"/>
    <property type="match status" value="1"/>
</dbReference>
<dbReference type="InterPro" id="IPR050187">
    <property type="entry name" value="Lipid_Phosphate_FormReg"/>
</dbReference>
<feature type="domain" description="DAGKc" evidence="5">
    <location>
        <begin position="1"/>
        <end position="66"/>
    </location>
</feature>
<dbReference type="GO" id="GO:0016301">
    <property type="term" value="F:kinase activity"/>
    <property type="evidence" value="ECO:0007669"/>
    <property type="project" value="UniProtKB-KW"/>
</dbReference>
<dbReference type="Pfam" id="PF00781">
    <property type="entry name" value="DAGK_cat"/>
    <property type="match status" value="1"/>
</dbReference>
<keyword evidence="1" id="KW-0808">Transferase</keyword>
<dbReference type="GO" id="GO:0005886">
    <property type="term" value="C:plasma membrane"/>
    <property type="evidence" value="ECO:0007669"/>
    <property type="project" value="TreeGrafter"/>
</dbReference>
<evidence type="ECO:0000313" key="6">
    <source>
        <dbReference type="EMBL" id="GAH87863.1"/>
    </source>
</evidence>
<feature type="non-terminal residue" evidence="6">
    <location>
        <position position="1"/>
    </location>
</feature>
<keyword evidence="2" id="KW-0547">Nucleotide-binding</keyword>
<dbReference type="AlphaFoldDB" id="X1L0Y6"/>
<evidence type="ECO:0000256" key="1">
    <source>
        <dbReference type="ARBA" id="ARBA00022679"/>
    </source>
</evidence>
<reference evidence="6" key="1">
    <citation type="journal article" date="2014" name="Front. Microbiol.">
        <title>High frequency of phylogenetically diverse reductive dehalogenase-homologous genes in deep subseafloor sedimentary metagenomes.</title>
        <authorList>
            <person name="Kawai M."/>
            <person name="Futagami T."/>
            <person name="Toyoda A."/>
            <person name="Takaki Y."/>
            <person name="Nishi S."/>
            <person name="Hori S."/>
            <person name="Arai W."/>
            <person name="Tsubouchi T."/>
            <person name="Morono Y."/>
            <person name="Uchiyama I."/>
            <person name="Ito T."/>
            <person name="Fujiyama A."/>
            <person name="Inagaki F."/>
            <person name="Takami H."/>
        </authorList>
    </citation>
    <scope>NUCLEOTIDE SEQUENCE</scope>
    <source>
        <strain evidence="6">Expedition CK06-06</strain>
    </source>
</reference>
<dbReference type="EMBL" id="BARU01038756">
    <property type="protein sequence ID" value="GAH87863.1"/>
    <property type="molecule type" value="Genomic_DNA"/>
</dbReference>
<evidence type="ECO:0000256" key="3">
    <source>
        <dbReference type="ARBA" id="ARBA00022777"/>
    </source>
</evidence>
<name>X1L0Y6_9ZZZZ</name>
<dbReference type="InterPro" id="IPR001206">
    <property type="entry name" value="Diacylglycerol_kinase_cat_dom"/>
</dbReference>
<sequence>VGGDGTVREVAHGLEGSDKPLLVVPCGTENLLANEFGFDEKLKTIIRTFEAGYIRPLDLGSANGKCFTSIAGFGFDGQIVKWVSEQRKGHHIDYLDYVWPIWRTFWTYKFGAMKVEVDGEEIFNGCGLVFVGNISRYAMGLQILHHADFGDGLLDVCIYKCASRIHLVKHSVMTILKQHAGSGDVIYRQGKNFTVSSESAHIATEIDGDPGPALPMEITVIPRAVNVMVPEGAKPAGIRTRII</sequence>
<accession>X1L0Y6</accession>
<feature type="non-terminal residue" evidence="6">
    <location>
        <position position="243"/>
    </location>
</feature>
<organism evidence="6">
    <name type="scientific">marine sediment metagenome</name>
    <dbReference type="NCBI Taxonomy" id="412755"/>
    <lineage>
        <taxon>unclassified sequences</taxon>
        <taxon>metagenomes</taxon>
        <taxon>ecological metagenomes</taxon>
    </lineage>
</organism>
<keyword evidence="3" id="KW-0418">Kinase</keyword>
<dbReference type="SUPFAM" id="SSF111331">
    <property type="entry name" value="NAD kinase/diacylglycerol kinase-like"/>
    <property type="match status" value="1"/>
</dbReference>
<dbReference type="Gene3D" id="2.60.200.40">
    <property type="match status" value="1"/>
</dbReference>
<evidence type="ECO:0000259" key="5">
    <source>
        <dbReference type="PROSITE" id="PS50146"/>
    </source>
</evidence>
<evidence type="ECO:0000256" key="4">
    <source>
        <dbReference type="ARBA" id="ARBA00022840"/>
    </source>
</evidence>
<dbReference type="PANTHER" id="PTHR12358:SF106">
    <property type="entry name" value="LIPID KINASE YEGS"/>
    <property type="match status" value="1"/>
</dbReference>
<dbReference type="PANTHER" id="PTHR12358">
    <property type="entry name" value="SPHINGOSINE KINASE"/>
    <property type="match status" value="1"/>
</dbReference>
<proteinExistence type="predicted"/>
<dbReference type="InterPro" id="IPR017438">
    <property type="entry name" value="ATP-NAD_kinase_N"/>
</dbReference>
<protein>
    <recommendedName>
        <fullName evidence="5">DAGKc domain-containing protein</fullName>
    </recommendedName>
</protein>
<dbReference type="InterPro" id="IPR045540">
    <property type="entry name" value="YegS/DAGK_C"/>
</dbReference>
<dbReference type="GO" id="GO:0005524">
    <property type="term" value="F:ATP binding"/>
    <property type="evidence" value="ECO:0007669"/>
    <property type="project" value="UniProtKB-KW"/>
</dbReference>
<evidence type="ECO:0000256" key="2">
    <source>
        <dbReference type="ARBA" id="ARBA00022741"/>
    </source>
</evidence>
<dbReference type="Pfam" id="PF19279">
    <property type="entry name" value="YegS_C"/>
    <property type="match status" value="1"/>
</dbReference>